<dbReference type="AlphaFoldDB" id="A0A410M959"/>
<dbReference type="InterPro" id="IPR007374">
    <property type="entry name" value="ASCH_domain"/>
</dbReference>
<accession>A0A410M959</accession>
<sequence length="126" mass="14176">MNGLLVQAPWIDLLLAGSKIWEIRGSNTKKRGRIGLIKSGSGMVFGTIDIVDCKKLSLFDYQQSQKHHCVDDCLELPYKNTHVWVMENPMIFDEPVPYQHPQGAVIWVDLKKAGAWSHSSEKGVQA</sequence>
<dbReference type="RefSeq" id="WP_128522998.1">
    <property type="nucleotide sequence ID" value="NZ_CP026118.1"/>
</dbReference>
<evidence type="ECO:0000313" key="3">
    <source>
        <dbReference type="Proteomes" id="UP000287756"/>
    </source>
</evidence>
<reference evidence="2 3" key="1">
    <citation type="submission" date="2018-01" db="EMBL/GenBank/DDBJ databases">
        <title>The whole genome sequencing and assembly of Halobacillus litoralis ERB031 strain.</title>
        <authorList>
            <person name="Lee S.-J."/>
            <person name="Park M.-K."/>
            <person name="Kim J.-Y."/>
            <person name="Lee Y.-J."/>
            <person name="Yi H."/>
            <person name="Bahn Y.-S."/>
            <person name="Kim J.F."/>
            <person name="Lee D.-W."/>
        </authorList>
    </citation>
    <scope>NUCLEOTIDE SEQUENCE [LARGE SCALE GENOMIC DNA]</scope>
    <source>
        <strain evidence="2 3">ERB 031</strain>
    </source>
</reference>
<evidence type="ECO:0000313" key="2">
    <source>
        <dbReference type="EMBL" id="QAS51242.1"/>
    </source>
</evidence>
<dbReference type="SUPFAM" id="SSF88697">
    <property type="entry name" value="PUA domain-like"/>
    <property type="match status" value="1"/>
</dbReference>
<evidence type="ECO:0000259" key="1">
    <source>
        <dbReference type="Pfam" id="PF04266"/>
    </source>
</evidence>
<protein>
    <recommendedName>
        <fullName evidence="1">ASCH domain-containing protein</fullName>
    </recommendedName>
</protein>
<name>A0A410M959_9BACI</name>
<dbReference type="Proteomes" id="UP000287756">
    <property type="component" value="Chromosome"/>
</dbReference>
<dbReference type="Pfam" id="PF04266">
    <property type="entry name" value="ASCH"/>
    <property type="match status" value="1"/>
</dbReference>
<organism evidence="2 3">
    <name type="scientific">Halobacillus litoralis</name>
    <dbReference type="NCBI Taxonomy" id="45668"/>
    <lineage>
        <taxon>Bacteria</taxon>
        <taxon>Bacillati</taxon>
        <taxon>Bacillota</taxon>
        <taxon>Bacilli</taxon>
        <taxon>Bacillales</taxon>
        <taxon>Bacillaceae</taxon>
        <taxon>Halobacillus</taxon>
    </lineage>
</organism>
<gene>
    <name evidence="2" type="ORF">HLI_02960</name>
</gene>
<feature type="domain" description="ASCH" evidence="1">
    <location>
        <begin position="6"/>
        <end position="68"/>
    </location>
</feature>
<dbReference type="OrthoDB" id="359066at2"/>
<dbReference type="InterPro" id="IPR015947">
    <property type="entry name" value="PUA-like_sf"/>
</dbReference>
<proteinExistence type="predicted"/>
<dbReference type="EMBL" id="CP026118">
    <property type="protein sequence ID" value="QAS51242.1"/>
    <property type="molecule type" value="Genomic_DNA"/>
</dbReference>
<dbReference type="KEGG" id="hli:HLI_02960"/>
<dbReference type="Gene3D" id="2.30.130.30">
    <property type="entry name" value="Hypothetical protein"/>
    <property type="match status" value="1"/>
</dbReference>